<name>A0A0G1LFK1_9BACT</name>
<evidence type="ECO:0000313" key="3">
    <source>
        <dbReference type="Proteomes" id="UP000033901"/>
    </source>
</evidence>
<evidence type="ECO:0000256" key="1">
    <source>
        <dbReference type="SAM" id="MobiDB-lite"/>
    </source>
</evidence>
<comment type="caution">
    <text evidence="2">The sequence shown here is derived from an EMBL/GenBank/DDBJ whole genome shotgun (WGS) entry which is preliminary data.</text>
</comment>
<reference evidence="2 3" key="1">
    <citation type="journal article" date="2015" name="Nature">
        <title>rRNA introns, odd ribosomes, and small enigmatic genomes across a large radiation of phyla.</title>
        <authorList>
            <person name="Brown C.T."/>
            <person name="Hug L.A."/>
            <person name="Thomas B.C."/>
            <person name="Sharon I."/>
            <person name="Castelle C.J."/>
            <person name="Singh A."/>
            <person name="Wilkins M.J."/>
            <person name="Williams K.H."/>
            <person name="Banfield J.F."/>
        </authorList>
    </citation>
    <scope>NUCLEOTIDE SEQUENCE [LARGE SCALE GENOMIC DNA]</scope>
</reference>
<dbReference type="EMBL" id="LCIZ01000008">
    <property type="protein sequence ID" value="KKT67482.1"/>
    <property type="molecule type" value="Genomic_DNA"/>
</dbReference>
<dbReference type="AlphaFoldDB" id="A0A0G1LFK1"/>
<gene>
    <name evidence="2" type="ORF">UW61_C0008G0010</name>
</gene>
<feature type="region of interest" description="Disordered" evidence="1">
    <location>
        <begin position="1"/>
        <end position="23"/>
    </location>
</feature>
<dbReference type="Proteomes" id="UP000033901">
    <property type="component" value="Unassembled WGS sequence"/>
</dbReference>
<evidence type="ECO:0000313" key="2">
    <source>
        <dbReference type="EMBL" id="KKT67482.1"/>
    </source>
</evidence>
<organism evidence="2 3">
    <name type="scientific">Candidatus Curtissbacteria bacterium GW2011_GWC1_44_33</name>
    <dbReference type="NCBI Taxonomy" id="1618413"/>
    <lineage>
        <taxon>Bacteria</taxon>
        <taxon>Candidatus Curtissiibacteriota</taxon>
    </lineage>
</organism>
<proteinExistence type="predicted"/>
<protein>
    <submittedName>
        <fullName evidence="2">Uncharacterized protein</fullName>
    </submittedName>
</protein>
<accession>A0A0G1LFK1</accession>
<sequence>MAETKESGTGQPPDQEAGRPGEEYYRRTQQEQYAMTDPGHETLKLGTGETAGIVVKVASDLLEDFEDLNKKDREITGWTLARYYEQLASRRRAMKLTLEELDRFKVREPLVMGGKQITDESGKPILISRFPGYGIEIKEIAVTIPRGEEMVTDVEITGFDKENKPIEGEKKVRIRRTEEKARLQVPEFGTNEDREKIVKICDRTERMMVARQDLATLLGDIYIPNTASLENLVTLFHIGRNVPKFSNTELKTLFTLPDFNRIGESPEDRTLGNYIDLADRLFEIAATSEFKGRLQELMKRPGWEEIVFRNMGEDERRDWIGDVKNWVDDKQRHKDSINIDPKKTLDGATDKGKRGLLTEFGNTWARMGKNEEAVLLNRIEWFIAKDYMKRHNADAKTALQVAKTAVRLAYAFDKASGFFAYLGKERYSKITIDVEDEENGKKVKKKKLENAPAFPEDPKELKKLLNDLGRLKLFQKAFLLEGDPKTDDLTKLYHFRDYRLKEFLKQRTAGPGVTIPFSEERIALPLILLARSKTPLGWRSFHEQKWGYPENTTSGIQREDPKRLGDLDWDITLAISEFQETLGVKLDAKDIEEMLGRTSEELNKISGEKEDEVLVRTEGLQSLDVWSLYTLFNWLAGRDDEIKGLYKFYYAEDFDPRLFGNDAFWKGKSKFLGIVINIFVKSGGQYRRFYEDLRKQYPDLSLEELNDKLEEVLNGLTDKAYDKNRRLFVLGLANLPNTQTWRAATVETRGATGGVKMPSTYWRLARETAINAGFPFPEEFY</sequence>